<proteinExistence type="predicted"/>
<evidence type="ECO:0000259" key="2">
    <source>
        <dbReference type="SMART" id="SM00867"/>
    </source>
</evidence>
<evidence type="ECO:0000313" key="4">
    <source>
        <dbReference type="Proteomes" id="UP001597545"/>
    </source>
</evidence>
<evidence type="ECO:0000313" key="3">
    <source>
        <dbReference type="EMBL" id="MFD2547546.1"/>
    </source>
</evidence>
<comment type="caution">
    <text evidence="3">The sequence shown here is derived from an EMBL/GenBank/DDBJ whole genome shotgun (WGS) entry which is preliminary data.</text>
</comment>
<dbReference type="SMART" id="SM00867">
    <property type="entry name" value="YceI"/>
    <property type="match status" value="1"/>
</dbReference>
<sequence length="196" mass="21694">MKDVVKLFVVATLLINVAFAQVKWTVDPVHTNARFAVKHLGISMVDGQFKTLKGSMETKSPDSFDGASITFEIDVNSMDTRVEARDNHLKSADFFDASNFPKMTLNNAVLKKSNDGNYTLSGHLTIRNVTKPVVFSVVQHGDIITDPWGKTRAGFTAKTSINRFDFDLKYNDMLPTGVPTVAPEVEIVVNTELVKN</sequence>
<dbReference type="Gene3D" id="2.40.128.110">
    <property type="entry name" value="Lipid/polyisoprenoid-binding, YceI-like"/>
    <property type="match status" value="1"/>
</dbReference>
<dbReference type="InterPro" id="IPR036761">
    <property type="entry name" value="TTHA0802/YceI-like_sf"/>
</dbReference>
<feature type="chain" id="PRO_5046755076" evidence="1">
    <location>
        <begin position="21"/>
        <end position="196"/>
    </location>
</feature>
<organism evidence="3 4">
    <name type="scientific">Sphingobacterium suaedae</name>
    <dbReference type="NCBI Taxonomy" id="1686402"/>
    <lineage>
        <taxon>Bacteria</taxon>
        <taxon>Pseudomonadati</taxon>
        <taxon>Bacteroidota</taxon>
        <taxon>Sphingobacteriia</taxon>
        <taxon>Sphingobacteriales</taxon>
        <taxon>Sphingobacteriaceae</taxon>
        <taxon>Sphingobacterium</taxon>
    </lineage>
</organism>
<keyword evidence="4" id="KW-1185">Reference proteome</keyword>
<dbReference type="SUPFAM" id="SSF101874">
    <property type="entry name" value="YceI-like"/>
    <property type="match status" value="1"/>
</dbReference>
<dbReference type="RefSeq" id="WP_380902403.1">
    <property type="nucleotide sequence ID" value="NZ_JBHUEG010000007.1"/>
</dbReference>
<dbReference type="Pfam" id="PF04264">
    <property type="entry name" value="YceI"/>
    <property type="match status" value="1"/>
</dbReference>
<accession>A0ABW5KFE3</accession>
<dbReference type="PANTHER" id="PTHR34406">
    <property type="entry name" value="PROTEIN YCEI"/>
    <property type="match status" value="1"/>
</dbReference>
<evidence type="ECO:0000256" key="1">
    <source>
        <dbReference type="SAM" id="SignalP"/>
    </source>
</evidence>
<protein>
    <submittedName>
        <fullName evidence="3">YceI family protein</fullName>
    </submittedName>
</protein>
<name>A0ABW5KFE3_9SPHI</name>
<dbReference type="EMBL" id="JBHULR010000003">
    <property type="protein sequence ID" value="MFD2547546.1"/>
    <property type="molecule type" value="Genomic_DNA"/>
</dbReference>
<reference evidence="4" key="1">
    <citation type="journal article" date="2019" name="Int. J. Syst. Evol. Microbiol.">
        <title>The Global Catalogue of Microorganisms (GCM) 10K type strain sequencing project: providing services to taxonomists for standard genome sequencing and annotation.</title>
        <authorList>
            <consortium name="The Broad Institute Genomics Platform"/>
            <consortium name="The Broad Institute Genome Sequencing Center for Infectious Disease"/>
            <person name="Wu L."/>
            <person name="Ma J."/>
        </authorList>
    </citation>
    <scope>NUCLEOTIDE SEQUENCE [LARGE SCALE GENOMIC DNA]</scope>
    <source>
        <strain evidence="4">KCTC 42662</strain>
    </source>
</reference>
<dbReference type="InterPro" id="IPR007372">
    <property type="entry name" value="Lipid/polyisoprenoid-bd_YceI"/>
</dbReference>
<feature type="domain" description="Lipid/polyisoprenoid-binding YceI-like" evidence="2">
    <location>
        <begin position="23"/>
        <end position="194"/>
    </location>
</feature>
<dbReference type="Proteomes" id="UP001597545">
    <property type="component" value="Unassembled WGS sequence"/>
</dbReference>
<feature type="signal peptide" evidence="1">
    <location>
        <begin position="1"/>
        <end position="20"/>
    </location>
</feature>
<gene>
    <name evidence="3" type="ORF">ACFSR5_07810</name>
</gene>
<keyword evidence="1" id="KW-0732">Signal</keyword>
<dbReference type="PANTHER" id="PTHR34406:SF1">
    <property type="entry name" value="PROTEIN YCEI"/>
    <property type="match status" value="1"/>
</dbReference>